<reference evidence="1 2" key="1">
    <citation type="journal article" date="2017" name="Sci. Rep.">
        <title>Characterization and diversity of phages infecting Aeromonas salmonicida subsp. salmonicida.</title>
        <authorList>
            <person name="Vincent A.T."/>
            <person name="Paquet V.E."/>
            <person name="Bernatchez A."/>
            <person name="Tremblay D.M."/>
            <person name="Moineau S."/>
            <person name="Charette S.J."/>
        </authorList>
    </citation>
    <scope>NUCLEOTIDE SEQUENCE [LARGE SCALE GENOMIC DNA]</scope>
</reference>
<protein>
    <submittedName>
        <fullName evidence="1">Uncharacterized protein</fullName>
    </submittedName>
</protein>
<evidence type="ECO:0000313" key="2">
    <source>
        <dbReference type="Proteomes" id="UP000225215"/>
    </source>
</evidence>
<dbReference type="Proteomes" id="UP000225215">
    <property type="component" value="Segment"/>
</dbReference>
<proteinExistence type="predicted"/>
<dbReference type="EMBL" id="KY290955">
    <property type="protein sequence ID" value="APU01636.1"/>
    <property type="molecule type" value="Genomic_DNA"/>
</dbReference>
<organism evidence="1 2">
    <name type="scientific">Aeromonas phage 65.2</name>
    <dbReference type="NCBI Taxonomy" id="1932896"/>
    <lineage>
        <taxon>Viruses</taxon>
        <taxon>Duplodnaviria</taxon>
        <taxon>Heunggongvirae</taxon>
        <taxon>Uroviricota</taxon>
        <taxon>Caudoviricetes</taxon>
        <taxon>Pantevenvirales</taxon>
        <taxon>Straboviridae</taxon>
        <taxon>Emmerichvirinae</taxon>
        <taxon>Ishigurovirus</taxon>
        <taxon>Ishigurovirus osborne</taxon>
    </lineage>
</organism>
<accession>A0A219YCB0</accession>
<sequence length="71" mass="8137">MFTVTISETEKLCVQSRYDSGTHLGFVAGLRSKGEYSSETPDEFLTPEQISKLEMILLMEIKKMVDEYKQV</sequence>
<evidence type="ECO:0000313" key="1">
    <source>
        <dbReference type="EMBL" id="APU01636.1"/>
    </source>
</evidence>
<name>A0A219YCB0_9CAUD</name>